<feature type="transmembrane region" description="Helical" evidence="1">
    <location>
        <begin position="187"/>
        <end position="210"/>
    </location>
</feature>
<dbReference type="EMBL" id="JAGMUV010000001">
    <property type="protein sequence ID" value="KAH7175734.1"/>
    <property type="molecule type" value="Genomic_DNA"/>
</dbReference>
<reference evidence="2" key="1">
    <citation type="journal article" date="2021" name="Nat. Commun.">
        <title>Genetic determinants of endophytism in the Arabidopsis root mycobiome.</title>
        <authorList>
            <person name="Mesny F."/>
            <person name="Miyauchi S."/>
            <person name="Thiergart T."/>
            <person name="Pickel B."/>
            <person name="Atanasova L."/>
            <person name="Karlsson M."/>
            <person name="Huettel B."/>
            <person name="Barry K.W."/>
            <person name="Haridas S."/>
            <person name="Chen C."/>
            <person name="Bauer D."/>
            <person name="Andreopoulos W."/>
            <person name="Pangilinan J."/>
            <person name="LaButti K."/>
            <person name="Riley R."/>
            <person name="Lipzen A."/>
            <person name="Clum A."/>
            <person name="Drula E."/>
            <person name="Henrissat B."/>
            <person name="Kohler A."/>
            <person name="Grigoriev I.V."/>
            <person name="Martin F.M."/>
            <person name="Hacquard S."/>
        </authorList>
    </citation>
    <scope>NUCLEOTIDE SEQUENCE</scope>
    <source>
        <strain evidence="2">MPI-CAGE-AT-0147</strain>
    </source>
</reference>
<evidence type="ECO:0000313" key="3">
    <source>
        <dbReference type="Proteomes" id="UP000738349"/>
    </source>
</evidence>
<feature type="transmembrane region" description="Helical" evidence="1">
    <location>
        <begin position="161"/>
        <end position="181"/>
    </location>
</feature>
<name>A0A9P9FR52_9HYPO</name>
<evidence type="ECO:0000256" key="1">
    <source>
        <dbReference type="SAM" id="Phobius"/>
    </source>
</evidence>
<dbReference type="OrthoDB" id="4850621at2759"/>
<accession>A0A9P9FR52</accession>
<proteinExistence type="predicted"/>
<keyword evidence="1" id="KW-1133">Transmembrane helix</keyword>
<organism evidence="2 3">
    <name type="scientific">Dactylonectria macrodidyma</name>
    <dbReference type="NCBI Taxonomy" id="307937"/>
    <lineage>
        <taxon>Eukaryota</taxon>
        <taxon>Fungi</taxon>
        <taxon>Dikarya</taxon>
        <taxon>Ascomycota</taxon>
        <taxon>Pezizomycotina</taxon>
        <taxon>Sordariomycetes</taxon>
        <taxon>Hypocreomycetidae</taxon>
        <taxon>Hypocreales</taxon>
        <taxon>Nectriaceae</taxon>
        <taxon>Dactylonectria</taxon>
    </lineage>
</organism>
<feature type="transmembrane region" description="Helical" evidence="1">
    <location>
        <begin position="113"/>
        <end position="141"/>
    </location>
</feature>
<sequence>MRRTASADVQTEDRRKVYCKRLSEKLMTPEMNVIPDSENPLQSIFFFSISHLNLRMRLTIRPQLDQPLGRHATIAFERIVYLYPIFGILAAFLGSLSLSVLTSHDFHRGMPTAFLQAAAFSLTSTIVASVAVICFASMLLFMFKGYQRPTMEELVIGSTPLLLLDITIIKFLLGLNCWYAHRYSQSSSVVLAAETVLVLVLMVVIAGWIWRRWCTKSEPYEPNDKPIANSQNE</sequence>
<dbReference type="AlphaFoldDB" id="A0A9P9FR52"/>
<comment type="caution">
    <text evidence="2">The sequence shown here is derived from an EMBL/GenBank/DDBJ whole genome shotgun (WGS) entry which is preliminary data.</text>
</comment>
<keyword evidence="1" id="KW-0472">Membrane</keyword>
<protein>
    <submittedName>
        <fullName evidence="2">Uncharacterized protein</fullName>
    </submittedName>
</protein>
<dbReference type="Proteomes" id="UP000738349">
    <property type="component" value="Unassembled WGS sequence"/>
</dbReference>
<gene>
    <name evidence="2" type="ORF">EDB81DRAFT_770774</name>
</gene>
<evidence type="ECO:0000313" key="2">
    <source>
        <dbReference type="EMBL" id="KAH7175734.1"/>
    </source>
</evidence>
<keyword evidence="3" id="KW-1185">Reference proteome</keyword>
<feature type="transmembrane region" description="Helical" evidence="1">
    <location>
        <begin position="80"/>
        <end position="101"/>
    </location>
</feature>
<keyword evidence="1" id="KW-0812">Transmembrane</keyword>